<reference evidence="7" key="2">
    <citation type="submission" date="2020-09" db="EMBL/GenBank/DDBJ databases">
        <authorList>
            <person name="Sun Q."/>
            <person name="Zhou Y."/>
        </authorList>
    </citation>
    <scope>NUCLEOTIDE SEQUENCE</scope>
    <source>
        <strain evidence="7">CGMCC 1.12751</strain>
    </source>
</reference>
<evidence type="ECO:0000259" key="6">
    <source>
        <dbReference type="Pfam" id="PF07291"/>
    </source>
</evidence>
<feature type="transmembrane region" description="Helical" evidence="5">
    <location>
        <begin position="12"/>
        <end position="29"/>
    </location>
</feature>
<dbReference type="Proteomes" id="UP000625976">
    <property type="component" value="Unassembled WGS sequence"/>
</dbReference>
<name>A0A917GSN2_9FLAO</name>
<protein>
    <recommendedName>
        <fullName evidence="6">Methylamine utilisation protein MauE domain-containing protein</fullName>
    </recommendedName>
</protein>
<evidence type="ECO:0000256" key="4">
    <source>
        <dbReference type="ARBA" id="ARBA00023136"/>
    </source>
</evidence>
<feature type="transmembrane region" description="Helical" evidence="5">
    <location>
        <begin position="85"/>
        <end position="105"/>
    </location>
</feature>
<dbReference type="AlphaFoldDB" id="A0A917GSN2"/>
<feature type="transmembrane region" description="Helical" evidence="5">
    <location>
        <begin position="56"/>
        <end position="78"/>
    </location>
</feature>
<evidence type="ECO:0000313" key="8">
    <source>
        <dbReference type="Proteomes" id="UP000625976"/>
    </source>
</evidence>
<gene>
    <name evidence="7" type="ORF">GCM10010976_28150</name>
</gene>
<dbReference type="GO" id="GO:0016020">
    <property type="term" value="C:membrane"/>
    <property type="evidence" value="ECO:0007669"/>
    <property type="project" value="UniProtKB-SubCell"/>
</dbReference>
<sequence>MQYKIMKYIVNISRILVGVLFIISGFVKLNDPLGFSYKLQEYFSADVLNIPFLEPYALMISVFVVVFEVLLGIFLLIGYKPKFTVWSLLGMIVFFTFLTFYSAYFEKVKDCGCFGDAIPLTPWESFTKDVILLVLILILFMGVKHIKPLFSKFGLAVASLLSFIACLSFGYHVLMHLPSIDFRAYAVGNNIMEGMIIPDDAPKPVQEFTWTFKVNGENQDFVTDGSYPEVDGEYVGVETKIIDEGYDPPVKDFSIETMDEDFTEYYLNEDNLIMIAMYNLDTAEKDGVVKLKAFTDEAIEKGYTVIGLSASGEETKQQFKEQNKLNFDFFLCDEKAIKTIVRSSPGVLKLEKGTITQKVHWNDLEDMDLPAVERKPEPLQEKIVVEEVILYLVDGTAYEKSYVDQIDPNTIESMSVIKDTTLMREKGIVDYNSMIEITLKK</sequence>
<dbReference type="NCBIfam" id="NF045576">
    <property type="entry name" value="BT_3928_fam"/>
    <property type="match status" value="1"/>
</dbReference>
<keyword evidence="3 5" id="KW-1133">Transmembrane helix</keyword>
<proteinExistence type="predicted"/>
<dbReference type="Pfam" id="PF07291">
    <property type="entry name" value="MauE"/>
    <property type="match status" value="1"/>
</dbReference>
<keyword evidence="2 5" id="KW-0812">Transmembrane</keyword>
<evidence type="ECO:0000256" key="2">
    <source>
        <dbReference type="ARBA" id="ARBA00022692"/>
    </source>
</evidence>
<comment type="caution">
    <text evidence="7">The sequence shown here is derived from an EMBL/GenBank/DDBJ whole genome shotgun (WGS) entry which is preliminary data.</text>
</comment>
<evidence type="ECO:0000256" key="3">
    <source>
        <dbReference type="ARBA" id="ARBA00022989"/>
    </source>
</evidence>
<feature type="transmembrane region" description="Helical" evidence="5">
    <location>
        <begin position="125"/>
        <end position="143"/>
    </location>
</feature>
<organism evidence="7 8">
    <name type="scientific">Bizionia arctica</name>
    <dbReference type="NCBI Taxonomy" id="1495645"/>
    <lineage>
        <taxon>Bacteria</taxon>
        <taxon>Pseudomonadati</taxon>
        <taxon>Bacteroidota</taxon>
        <taxon>Flavobacteriia</taxon>
        <taxon>Flavobacteriales</taxon>
        <taxon>Flavobacteriaceae</taxon>
        <taxon>Bizionia</taxon>
    </lineage>
</organism>
<evidence type="ECO:0000313" key="7">
    <source>
        <dbReference type="EMBL" id="GGG55669.1"/>
    </source>
</evidence>
<keyword evidence="4 5" id="KW-0472">Membrane</keyword>
<keyword evidence="8" id="KW-1185">Reference proteome</keyword>
<reference evidence="7" key="1">
    <citation type="journal article" date="2014" name="Int. J. Syst. Evol. Microbiol.">
        <title>Complete genome sequence of Corynebacterium casei LMG S-19264T (=DSM 44701T), isolated from a smear-ripened cheese.</title>
        <authorList>
            <consortium name="US DOE Joint Genome Institute (JGI-PGF)"/>
            <person name="Walter F."/>
            <person name="Albersmeier A."/>
            <person name="Kalinowski J."/>
            <person name="Ruckert C."/>
        </authorList>
    </citation>
    <scope>NUCLEOTIDE SEQUENCE</scope>
    <source>
        <strain evidence="7">CGMCC 1.12751</strain>
    </source>
</reference>
<evidence type="ECO:0000256" key="1">
    <source>
        <dbReference type="ARBA" id="ARBA00004141"/>
    </source>
</evidence>
<accession>A0A917GSN2</accession>
<feature type="transmembrane region" description="Helical" evidence="5">
    <location>
        <begin position="155"/>
        <end position="174"/>
    </location>
</feature>
<evidence type="ECO:0000256" key="5">
    <source>
        <dbReference type="SAM" id="Phobius"/>
    </source>
</evidence>
<dbReference type="InterPro" id="IPR009908">
    <property type="entry name" value="Methylamine_util_MauE"/>
</dbReference>
<feature type="domain" description="Methylamine utilisation protein MauE" evidence="6">
    <location>
        <begin position="6"/>
        <end position="141"/>
    </location>
</feature>
<dbReference type="EMBL" id="BMFQ01000003">
    <property type="protein sequence ID" value="GGG55669.1"/>
    <property type="molecule type" value="Genomic_DNA"/>
</dbReference>
<comment type="subcellular location">
    <subcellularLocation>
        <location evidence="1">Membrane</location>
        <topology evidence="1">Multi-pass membrane protein</topology>
    </subcellularLocation>
</comment>
<dbReference type="GO" id="GO:0030416">
    <property type="term" value="P:methylamine metabolic process"/>
    <property type="evidence" value="ECO:0007669"/>
    <property type="project" value="InterPro"/>
</dbReference>